<proteinExistence type="predicted"/>
<accession>A0A1Z4BVQ4</accession>
<dbReference type="InterPro" id="IPR029060">
    <property type="entry name" value="PIN-like_dom_sf"/>
</dbReference>
<dbReference type="Pfam" id="PF01850">
    <property type="entry name" value="PIN"/>
    <property type="match status" value="1"/>
</dbReference>
<sequence>MQNKVVLDSCVFNKLFLEEDDKEQAVQLITEISKRNYQVIVPSLFLYEVLTIASVSNFPTQQAYELIGLYQKANLKLVDLDQPCILKAIEMCETGHLKSGFPSFYDASYHALAIANNCTFITADNRHVSKTAQFGHVVLLKDWQSVF</sequence>
<dbReference type="CDD" id="cd09873">
    <property type="entry name" value="PIN_Pae0151-like"/>
    <property type="match status" value="1"/>
</dbReference>
<reference evidence="2 3" key="1">
    <citation type="submission" date="2017-06" db="EMBL/GenBank/DDBJ databases">
        <title>Genome Sequencing of the methanotroph Methylovulum psychrotolerants str. HV10-M2 isolated from a high-altitude environment.</title>
        <authorList>
            <person name="Mateos-Rivera A."/>
        </authorList>
    </citation>
    <scope>NUCLEOTIDE SEQUENCE [LARGE SCALE GENOMIC DNA]</scope>
    <source>
        <strain evidence="2 3">HV10_M2</strain>
    </source>
</reference>
<dbReference type="InterPro" id="IPR044153">
    <property type="entry name" value="PIN_Pae0151-like"/>
</dbReference>
<dbReference type="Proteomes" id="UP000197019">
    <property type="component" value="Chromosome"/>
</dbReference>
<evidence type="ECO:0000259" key="1">
    <source>
        <dbReference type="Pfam" id="PF01850"/>
    </source>
</evidence>
<protein>
    <recommendedName>
        <fullName evidence="1">PIN domain-containing protein</fullName>
    </recommendedName>
</protein>
<feature type="domain" description="PIN" evidence="1">
    <location>
        <begin position="5"/>
        <end position="127"/>
    </location>
</feature>
<dbReference type="OrthoDB" id="7064101at2"/>
<evidence type="ECO:0000313" key="3">
    <source>
        <dbReference type="Proteomes" id="UP000197019"/>
    </source>
</evidence>
<dbReference type="Gene3D" id="3.40.50.1010">
    <property type="entry name" value="5'-nuclease"/>
    <property type="match status" value="1"/>
</dbReference>
<name>A0A1Z4BVQ4_9GAMM</name>
<gene>
    <name evidence="2" type="ORF">CEK71_04445</name>
</gene>
<dbReference type="InterPro" id="IPR002716">
    <property type="entry name" value="PIN_dom"/>
</dbReference>
<evidence type="ECO:0000313" key="2">
    <source>
        <dbReference type="EMBL" id="ASF45375.1"/>
    </source>
</evidence>
<dbReference type="RefSeq" id="WP_088618257.1">
    <property type="nucleotide sequence ID" value="NZ_CP022129.1"/>
</dbReference>
<keyword evidence="3" id="KW-1185">Reference proteome</keyword>
<dbReference type="KEGG" id="mpsy:CEK71_04445"/>
<dbReference type="EMBL" id="CP022129">
    <property type="protein sequence ID" value="ASF45375.1"/>
    <property type="molecule type" value="Genomic_DNA"/>
</dbReference>
<dbReference type="AlphaFoldDB" id="A0A1Z4BVQ4"/>
<dbReference type="SUPFAM" id="SSF88723">
    <property type="entry name" value="PIN domain-like"/>
    <property type="match status" value="1"/>
</dbReference>
<organism evidence="2 3">
    <name type="scientific">Methylovulum psychrotolerans</name>
    <dbReference type="NCBI Taxonomy" id="1704499"/>
    <lineage>
        <taxon>Bacteria</taxon>
        <taxon>Pseudomonadati</taxon>
        <taxon>Pseudomonadota</taxon>
        <taxon>Gammaproteobacteria</taxon>
        <taxon>Methylococcales</taxon>
        <taxon>Methylococcaceae</taxon>
        <taxon>Methylovulum</taxon>
    </lineage>
</organism>